<dbReference type="RefSeq" id="WP_085882557.1">
    <property type="nucleotide sequence ID" value="NZ_FWFR01000001.1"/>
</dbReference>
<dbReference type="Gene3D" id="3.40.50.1820">
    <property type="entry name" value="alpha/beta hydrolase"/>
    <property type="match status" value="1"/>
</dbReference>
<dbReference type="SUPFAM" id="SSF53474">
    <property type="entry name" value="alpha/beta-Hydrolases"/>
    <property type="match status" value="1"/>
</dbReference>
<dbReference type="OrthoDB" id="3647650at2"/>
<evidence type="ECO:0000313" key="3">
    <source>
        <dbReference type="Proteomes" id="UP000193200"/>
    </source>
</evidence>
<dbReference type="GO" id="GO:0016787">
    <property type="term" value="F:hydrolase activity"/>
    <property type="evidence" value="ECO:0007669"/>
    <property type="project" value="InterPro"/>
</dbReference>
<name>A0A1Y5S906_9PROT</name>
<dbReference type="InterPro" id="IPR002925">
    <property type="entry name" value="Dienelactn_hydro"/>
</dbReference>
<evidence type="ECO:0000313" key="2">
    <source>
        <dbReference type="EMBL" id="SLN34107.1"/>
    </source>
</evidence>
<dbReference type="InterPro" id="IPR029058">
    <property type="entry name" value="AB_hydrolase_fold"/>
</dbReference>
<reference evidence="2 3" key="1">
    <citation type="submission" date="2017-03" db="EMBL/GenBank/DDBJ databases">
        <authorList>
            <person name="Afonso C.L."/>
            <person name="Miller P.J."/>
            <person name="Scott M.A."/>
            <person name="Spackman E."/>
            <person name="Goraichik I."/>
            <person name="Dimitrov K.M."/>
            <person name="Suarez D.L."/>
            <person name="Swayne D.E."/>
        </authorList>
    </citation>
    <scope>NUCLEOTIDE SEQUENCE [LARGE SCALE GENOMIC DNA]</scope>
    <source>
        <strain evidence="2 3">CECT 7691</strain>
    </source>
</reference>
<keyword evidence="3" id="KW-1185">Reference proteome</keyword>
<protein>
    <recommendedName>
        <fullName evidence="1">Dienelactone hydrolase domain-containing protein</fullName>
    </recommendedName>
</protein>
<sequence length="277" mass="30455">MSARPARALLAVIVALLILPLGGCAGNDWLDGGWFDDTPDLERTWRGAVVALPVAANGETELRRNDEAAIARDLARLDPAARWPVIVFLHGCTGIGNYPFLLSLAELGYVVVAPDSMARRFRPLQCDPRTETGGFNLYVYEFRLAEVALAVQELKRQKWVDPANLYLVGVSEGGVAAALYRGDEFRARVIAQWTCQGAPHVRGIAAPPESAILAVVSSDDPWYDRQRGDCGSYMGARPGSQSLVVQNSRNHDVLIEPAVQRRVVEFLESQRRAVVRY</sequence>
<dbReference type="InParanoid" id="A0A1Y5S906"/>
<accession>A0A1Y5S906</accession>
<evidence type="ECO:0000259" key="1">
    <source>
        <dbReference type="Pfam" id="PF01738"/>
    </source>
</evidence>
<dbReference type="AlphaFoldDB" id="A0A1Y5S906"/>
<dbReference type="Proteomes" id="UP000193200">
    <property type="component" value="Unassembled WGS sequence"/>
</dbReference>
<dbReference type="EMBL" id="FWFR01000001">
    <property type="protein sequence ID" value="SLN34107.1"/>
    <property type="molecule type" value="Genomic_DNA"/>
</dbReference>
<gene>
    <name evidence="2" type="ORF">OCH7691_01329</name>
</gene>
<feature type="domain" description="Dienelactone hydrolase" evidence="1">
    <location>
        <begin position="80"/>
        <end position="182"/>
    </location>
</feature>
<dbReference type="Pfam" id="PF01738">
    <property type="entry name" value="DLH"/>
    <property type="match status" value="1"/>
</dbReference>
<proteinExistence type="predicted"/>
<organism evidence="2 3">
    <name type="scientific">Oceanibacterium hippocampi</name>
    <dbReference type="NCBI Taxonomy" id="745714"/>
    <lineage>
        <taxon>Bacteria</taxon>
        <taxon>Pseudomonadati</taxon>
        <taxon>Pseudomonadota</taxon>
        <taxon>Alphaproteobacteria</taxon>
        <taxon>Sneathiellales</taxon>
        <taxon>Sneathiellaceae</taxon>
        <taxon>Oceanibacterium</taxon>
    </lineage>
</organism>